<dbReference type="InterPro" id="IPR029060">
    <property type="entry name" value="PIN-like_dom_sf"/>
</dbReference>
<dbReference type="CDD" id="cd09898">
    <property type="entry name" value="H3TH_53EXO"/>
    <property type="match status" value="1"/>
</dbReference>
<dbReference type="Gene3D" id="3.40.50.1010">
    <property type="entry name" value="5'-nuclease"/>
    <property type="match status" value="1"/>
</dbReference>
<dbReference type="InterPro" id="IPR020046">
    <property type="entry name" value="5-3_exonucl_a-hlix_arch_N"/>
</dbReference>
<dbReference type="SUPFAM" id="SSF88723">
    <property type="entry name" value="PIN domain-like"/>
    <property type="match status" value="1"/>
</dbReference>
<evidence type="ECO:0000256" key="2">
    <source>
        <dbReference type="ARBA" id="ARBA00022801"/>
    </source>
</evidence>
<dbReference type="GO" id="GO:0008409">
    <property type="term" value="F:5'-3' exonuclease activity"/>
    <property type="evidence" value="ECO:0007669"/>
    <property type="project" value="InterPro"/>
</dbReference>
<evidence type="ECO:0000256" key="1">
    <source>
        <dbReference type="ARBA" id="ARBA00022722"/>
    </source>
</evidence>
<evidence type="ECO:0000256" key="3">
    <source>
        <dbReference type="ARBA" id="ARBA00023125"/>
    </source>
</evidence>
<dbReference type="Proteomes" id="UP000033750">
    <property type="component" value="Unassembled WGS sequence"/>
</dbReference>
<dbReference type="OrthoDB" id="9806424at2"/>
<feature type="domain" description="5'-3' exonuclease" evidence="6">
    <location>
        <begin position="2"/>
        <end position="263"/>
    </location>
</feature>
<keyword evidence="1" id="KW-0540">Nuclease</keyword>
<keyword evidence="3" id="KW-0238">DNA-binding</keyword>
<dbReference type="SUPFAM" id="SSF47807">
    <property type="entry name" value="5' to 3' exonuclease, C-terminal subdomain"/>
    <property type="match status" value="1"/>
</dbReference>
<accession>A0A0F5H0T8</accession>
<dbReference type="InterPro" id="IPR038969">
    <property type="entry name" value="FEN"/>
</dbReference>
<dbReference type="PANTHER" id="PTHR42646:SF2">
    <property type="entry name" value="5'-3' EXONUCLEASE FAMILY PROTEIN"/>
    <property type="match status" value="1"/>
</dbReference>
<comment type="function">
    <text evidence="4">5'-3' exonuclease acting preferentially on double-stranded DNA.</text>
</comment>
<dbReference type="Pfam" id="PF02739">
    <property type="entry name" value="5_3_exonuc_N"/>
    <property type="match status" value="1"/>
</dbReference>
<dbReference type="GO" id="GO:0003677">
    <property type="term" value="F:DNA binding"/>
    <property type="evidence" value="ECO:0007669"/>
    <property type="project" value="UniProtKB-KW"/>
</dbReference>
<evidence type="ECO:0000256" key="4">
    <source>
        <dbReference type="ARBA" id="ARBA00049957"/>
    </source>
</evidence>
<dbReference type="InterPro" id="IPR036279">
    <property type="entry name" value="5-3_exonuclease_C_sf"/>
</dbReference>
<evidence type="ECO:0000313" key="7">
    <source>
        <dbReference type="EMBL" id="KKB26818.1"/>
    </source>
</evidence>
<dbReference type="InterPro" id="IPR008918">
    <property type="entry name" value="HhH2"/>
</dbReference>
<sequence length="295" mass="33941">MEKFLLIDGNLLLFQSFYASYNPYSQANLMKSPLGITTNGVHVFLITLAKLINYFQPKYLFIAFDANAKTKRHQMYSDYKSGRNKAPEIIFEQFFLIKDILKKLNIAWEEKEGDEADDLIASLSSKFKTDNYIYSKDKDLLQLVKKNISIVRNNKEHNFEIINAENFRFFYGFNPEQVADFKALAGDSSDNLPGVNGIGDKGATKLINEYGNLENIYENLDSIKGKLKEKLTKDKDQAFLCKNLALLNKNVEMNHNLNFYANYLNNADEGFLFLEKHGLNKAKEYLQGIARNKNE</sequence>
<dbReference type="PANTHER" id="PTHR42646">
    <property type="entry name" value="FLAP ENDONUCLEASE XNI"/>
    <property type="match status" value="1"/>
</dbReference>
<dbReference type="PATRIC" id="fig|1264554.4.peg.443"/>
<dbReference type="Pfam" id="PF01367">
    <property type="entry name" value="5_3_exonuc"/>
    <property type="match status" value="1"/>
</dbReference>
<dbReference type="GO" id="GO:0017108">
    <property type="term" value="F:5'-flap endonuclease activity"/>
    <property type="evidence" value="ECO:0007669"/>
    <property type="project" value="InterPro"/>
</dbReference>
<dbReference type="GO" id="GO:0033567">
    <property type="term" value="P:DNA replication, Okazaki fragment processing"/>
    <property type="evidence" value="ECO:0007669"/>
    <property type="project" value="InterPro"/>
</dbReference>
<comment type="caution">
    <text evidence="7">The sequence shown here is derived from an EMBL/GenBank/DDBJ whole genome shotgun (WGS) entry which is preliminary data.</text>
</comment>
<evidence type="ECO:0000256" key="5">
    <source>
        <dbReference type="ARBA" id="ARBA00050026"/>
    </source>
</evidence>
<dbReference type="InterPro" id="IPR002421">
    <property type="entry name" value="5-3_exonuclease"/>
</dbReference>
<protein>
    <recommendedName>
        <fullName evidence="5">5'-3' exonuclease</fullName>
    </recommendedName>
</protein>
<organism evidence="7 8">
    <name type="scientific">Mycoplasmopsis meleagridis ATCC 25294</name>
    <dbReference type="NCBI Taxonomy" id="1264554"/>
    <lineage>
        <taxon>Bacteria</taxon>
        <taxon>Bacillati</taxon>
        <taxon>Mycoplasmatota</taxon>
        <taxon>Mycoplasmoidales</taxon>
        <taxon>Metamycoplasmataceae</taxon>
        <taxon>Mycoplasmopsis</taxon>
    </lineage>
</organism>
<evidence type="ECO:0000259" key="6">
    <source>
        <dbReference type="SMART" id="SM00475"/>
    </source>
</evidence>
<dbReference type="STRING" id="29561.MM26B8_02390"/>
<dbReference type="Gene3D" id="1.10.150.20">
    <property type="entry name" value="5' to 3' exonuclease, C-terminal subdomain"/>
    <property type="match status" value="1"/>
</dbReference>
<name>A0A0F5H0T8_9BACT</name>
<dbReference type="InterPro" id="IPR020045">
    <property type="entry name" value="DNA_polI_H3TH"/>
</dbReference>
<evidence type="ECO:0000313" key="8">
    <source>
        <dbReference type="Proteomes" id="UP000033750"/>
    </source>
</evidence>
<dbReference type="SMART" id="SM00475">
    <property type="entry name" value="53EXOc"/>
    <property type="match status" value="1"/>
</dbReference>
<keyword evidence="2" id="KW-0378">Hydrolase</keyword>
<dbReference type="AlphaFoldDB" id="A0A0F5H0T8"/>
<reference evidence="7 8" key="1">
    <citation type="submission" date="2015-03" db="EMBL/GenBank/DDBJ databases">
        <title>Genome sequence of Mycoplasma meleagridis strain ATCC 25294.</title>
        <authorList>
            <person name="Yacoub E."/>
            <person name="Blanchard A."/>
            <person name="Sirand-Pugnet P."/>
            <person name="Mardassi B.B.A."/>
        </authorList>
    </citation>
    <scope>NUCLEOTIDE SEQUENCE [LARGE SCALE GENOMIC DNA]</scope>
    <source>
        <strain evidence="7 8">ATCC 25294</strain>
    </source>
</reference>
<dbReference type="FunFam" id="1.10.150.20:FF:000003">
    <property type="entry name" value="DNA polymerase I"/>
    <property type="match status" value="1"/>
</dbReference>
<dbReference type="CDD" id="cd09859">
    <property type="entry name" value="PIN_53EXO"/>
    <property type="match status" value="1"/>
</dbReference>
<gene>
    <name evidence="7" type="primary">polA</name>
    <name evidence="7" type="ORF">MMELEA_04990</name>
</gene>
<proteinExistence type="predicted"/>
<dbReference type="RefSeq" id="WP_046096920.1">
    <property type="nucleotide sequence ID" value="NZ_JZXN01000016.1"/>
</dbReference>
<keyword evidence="8" id="KW-1185">Reference proteome</keyword>
<dbReference type="EMBL" id="JZXN01000016">
    <property type="protein sequence ID" value="KKB26818.1"/>
    <property type="molecule type" value="Genomic_DNA"/>
</dbReference>
<dbReference type="SMART" id="SM00279">
    <property type="entry name" value="HhH2"/>
    <property type="match status" value="1"/>
</dbReference>